<organism evidence="2 3">
    <name type="scientific">Pseudohongiella nitratireducens</name>
    <dbReference type="NCBI Taxonomy" id="1768907"/>
    <lineage>
        <taxon>Bacteria</taxon>
        <taxon>Pseudomonadati</taxon>
        <taxon>Pseudomonadota</taxon>
        <taxon>Gammaproteobacteria</taxon>
        <taxon>Pseudomonadales</taxon>
        <taxon>Pseudohongiellaceae</taxon>
        <taxon>Pseudohongiella</taxon>
    </lineage>
</organism>
<proteinExistence type="predicted"/>
<dbReference type="Proteomes" id="UP000627715">
    <property type="component" value="Unassembled WGS sequence"/>
</dbReference>
<dbReference type="OrthoDB" id="7058892at2"/>
<reference evidence="2" key="1">
    <citation type="journal article" date="2014" name="Int. J. Syst. Evol. Microbiol.">
        <title>Complete genome sequence of Corynebacterium casei LMG S-19264T (=DSM 44701T), isolated from a smear-ripened cheese.</title>
        <authorList>
            <consortium name="US DOE Joint Genome Institute (JGI-PGF)"/>
            <person name="Walter F."/>
            <person name="Albersmeier A."/>
            <person name="Kalinowski J."/>
            <person name="Ruckert C."/>
        </authorList>
    </citation>
    <scope>NUCLEOTIDE SEQUENCE</scope>
    <source>
        <strain evidence="2">CGMCC 1.15425</strain>
    </source>
</reference>
<keyword evidence="1" id="KW-0732">Signal</keyword>
<dbReference type="AlphaFoldDB" id="A0A917GVJ8"/>
<dbReference type="RefSeq" id="WP_068813143.1">
    <property type="nucleotide sequence ID" value="NZ_BMIY01000005.1"/>
</dbReference>
<name>A0A917GVJ8_9GAMM</name>
<gene>
    <name evidence="2" type="ORF">GCM10011403_13660</name>
</gene>
<protein>
    <submittedName>
        <fullName evidence="2">Uncharacterized protein</fullName>
    </submittedName>
</protein>
<evidence type="ECO:0000313" key="3">
    <source>
        <dbReference type="Proteomes" id="UP000627715"/>
    </source>
</evidence>
<sequence length="344" mass="36419">MKRFTKSLLAVALVTMGGAAQAQQTVATLPSDWEGTYNLTFSANADASVVLLPTGTQVSAVFTADGTLCIADHLLTNPVVESSSTAEANYRVPALDLQLMVSNINGDFNEINVLTEVDGTDADAEFLGQFTGSKTSTDTTCGALGSTPPDMSKIAELIELAEEQYASLFPAMTTTGAFQIIDGYVARGYASTGIHIGIKDGTVYVVGGEFGSSPVSIGTIANTIAQLTGGIPDVEEPVVEVPEGDFDLTLAGTVSTMGISAEFPTTTIENIPAPGEDDIDNLEDYIRDAFEEQLDTSTMADFQVSEVSVSNDRVFFRAQFSAQTTQSGFTVTSSYNITYEYIRN</sequence>
<dbReference type="EMBL" id="BMIY01000005">
    <property type="protein sequence ID" value="GGG57645.1"/>
    <property type="molecule type" value="Genomic_DNA"/>
</dbReference>
<accession>A0A917GVJ8</accession>
<comment type="caution">
    <text evidence="2">The sequence shown here is derived from an EMBL/GenBank/DDBJ whole genome shotgun (WGS) entry which is preliminary data.</text>
</comment>
<feature type="chain" id="PRO_5037563446" evidence="1">
    <location>
        <begin position="23"/>
        <end position="344"/>
    </location>
</feature>
<keyword evidence="3" id="KW-1185">Reference proteome</keyword>
<reference evidence="2" key="2">
    <citation type="submission" date="2020-09" db="EMBL/GenBank/DDBJ databases">
        <authorList>
            <person name="Sun Q."/>
            <person name="Zhou Y."/>
        </authorList>
    </citation>
    <scope>NUCLEOTIDE SEQUENCE</scope>
    <source>
        <strain evidence="2">CGMCC 1.15425</strain>
    </source>
</reference>
<feature type="signal peptide" evidence="1">
    <location>
        <begin position="1"/>
        <end position="22"/>
    </location>
</feature>
<evidence type="ECO:0000313" key="2">
    <source>
        <dbReference type="EMBL" id="GGG57645.1"/>
    </source>
</evidence>
<evidence type="ECO:0000256" key="1">
    <source>
        <dbReference type="SAM" id="SignalP"/>
    </source>
</evidence>